<evidence type="ECO:0000313" key="2">
    <source>
        <dbReference type="EMBL" id="KAK4028749.1"/>
    </source>
</evidence>
<sequence length="207" mass="23195">MASATNERRRVVVARFFCLYVLVITISCLSVLPSSSAKTQVTLGMRNKDVRHVSGGSGWNPNRSLGQARHDKTNDTLDSIWEWSRTRIPASGCAVFAAYSFMKPIDSQVGIRVVIVDDISWPREDTKAICLASCDLSSRCRLQEVLNSSRVRKREDSFKMRRHPMYRTTTQQVTTVRDALNQVTANGSATTSTGRLMAMITIRDSFL</sequence>
<reference evidence="2 3" key="1">
    <citation type="journal article" date="2023" name="Nucleic Acids Res.">
        <title>The hologenome of Daphnia magna reveals possible DNA methylation and microbiome-mediated evolution of the host genome.</title>
        <authorList>
            <person name="Chaturvedi A."/>
            <person name="Li X."/>
            <person name="Dhandapani V."/>
            <person name="Marshall H."/>
            <person name="Kissane S."/>
            <person name="Cuenca-Cambronero M."/>
            <person name="Asole G."/>
            <person name="Calvet F."/>
            <person name="Ruiz-Romero M."/>
            <person name="Marangio P."/>
            <person name="Guigo R."/>
            <person name="Rago D."/>
            <person name="Mirbahai L."/>
            <person name="Eastwood N."/>
            <person name="Colbourne J.K."/>
            <person name="Zhou J."/>
            <person name="Mallon E."/>
            <person name="Orsini L."/>
        </authorList>
    </citation>
    <scope>NUCLEOTIDE SEQUENCE [LARGE SCALE GENOMIC DNA]</scope>
    <source>
        <strain evidence="2">LRV0_1</strain>
    </source>
</reference>
<keyword evidence="1" id="KW-0812">Transmembrane</keyword>
<organism evidence="2 3">
    <name type="scientific">Daphnia magna</name>
    <dbReference type="NCBI Taxonomy" id="35525"/>
    <lineage>
        <taxon>Eukaryota</taxon>
        <taxon>Metazoa</taxon>
        <taxon>Ecdysozoa</taxon>
        <taxon>Arthropoda</taxon>
        <taxon>Crustacea</taxon>
        <taxon>Branchiopoda</taxon>
        <taxon>Diplostraca</taxon>
        <taxon>Cladocera</taxon>
        <taxon>Anomopoda</taxon>
        <taxon>Daphniidae</taxon>
        <taxon>Daphnia</taxon>
    </lineage>
</organism>
<dbReference type="EMBL" id="JAOYFB010000039">
    <property type="protein sequence ID" value="KAK4028749.1"/>
    <property type="molecule type" value="Genomic_DNA"/>
</dbReference>
<keyword evidence="3" id="KW-1185">Reference proteome</keyword>
<evidence type="ECO:0000313" key="3">
    <source>
        <dbReference type="Proteomes" id="UP001234178"/>
    </source>
</evidence>
<evidence type="ECO:0000256" key="1">
    <source>
        <dbReference type="SAM" id="Phobius"/>
    </source>
</evidence>
<gene>
    <name evidence="2" type="ORF">OUZ56_021768</name>
</gene>
<proteinExistence type="predicted"/>
<dbReference type="Proteomes" id="UP001234178">
    <property type="component" value="Unassembled WGS sequence"/>
</dbReference>
<keyword evidence="1" id="KW-1133">Transmembrane helix</keyword>
<comment type="caution">
    <text evidence="2">The sequence shown here is derived from an EMBL/GenBank/DDBJ whole genome shotgun (WGS) entry which is preliminary data.</text>
</comment>
<keyword evidence="1" id="KW-0472">Membrane</keyword>
<name>A0ABR0AUD8_9CRUS</name>
<protein>
    <submittedName>
        <fullName evidence="2">Uncharacterized protein</fullName>
    </submittedName>
</protein>
<accession>A0ABR0AUD8</accession>
<feature type="transmembrane region" description="Helical" evidence="1">
    <location>
        <begin position="12"/>
        <end position="32"/>
    </location>
</feature>